<gene>
    <name evidence="1" type="ORF">AAF712_014118</name>
</gene>
<accession>A0ABR2ZDZ7</accession>
<keyword evidence="2" id="KW-1185">Reference proteome</keyword>
<dbReference type="EMBL" id="JBBXMP010000246">
    <property type="protein sequence ID" value="KAL0059146.1"/>
    <property type="molecule type" value="Genomic_DNA"/>
</dbReference>
<evidence type="ECO:0000313" key="1">
    <source>
        <dbReference type="EMBL" id="KAL0059146.1"/>
    </source>
</evidence>
<organism evidence="1 2">
    <name type="scientific">Marasmius tenuissimus</name>
    <dbReference type="NCBI Taxonomy" id="585030"/>
    <lineage>
        <taxon>Eukaryota</taxon>
        <taxon>Fungi</taxon>
        <taxon>Dikarya</taxon>
        <taxon>Basidiomycota</taxon>
        <taxon>Agaricomycotina</taxon>
        <taxon>Agaricomycetes</taxon>
        <taxon>Agaricomycetidae</taxon>
        <taxon>Agaricales</taxon>
        <taxon>Marasmiineae</taxon>
        <taxon>Marasmiaceae</taxon>
        <taxon>Marasmius</taxon>
    </lineage>
</organism>
<protein>
    <recommendedName>
        <fullName evidence="3">F-box domain-containing protein</fullName>
    </recommendedName>
</protein>
<reference evidence="1 2" key="1">
    <citation type="submission" date="2024-05" db="EMBL/GenBank/DDBJ databases">
        <title>A draft genome resource for the thread blight pathogen Marasmius tenuissimus strain MS-2.</title>
        <authorList>
            <person name="Yulfo-Soto G.E."/>
            <person name="Baruah I.K."/>
            <person name="Amoako-Attah I."/>
            <person name="Bukari Y."/>
            <person name="Meinhardt L.W."/>
            <person name="Bailey B.A."/>
            <person name="Cohen S.P."/>
        </authorList>
    </citation>
    <scope>NUCLEOTIDE SEQUENCE [LARGE SCALE GENOMIC DNA]</scope>
    <source>
        <strain evidence="1 2">MS-2</strain>
    </source>
</reference>
<comment type="caution">
    <text evidence="1">The sequence shown here is derived from an EMBL/GenBank/DDBJ whole genome shotgun (WGS) entry which is preliminary data.</text>
</comment>
<sequence length="320" mass="36538">MAAKSLVSLPIEVIEHILSLLWLSPLSRPQRATLIKSSLLVSRTWQSVFVRIAATDVYVLSPSHGIAFLDMLRARSSTKVNYPFDTLCRSITIQHENDHLLPGPDYQEEQPMGFIFRDIIAELYRLSGRLSMLRRISLELQDYLMETVFERNHTLFSHFPSQVTELELKFSYGIETDPLTVSAIKSRGYEKFGLEKVKSTGLSVKRLMVSGTSSGVAKEVLDVFGGLDKVEVFKQDAWKEEVKQVVKSEAAAPREEEDEEDEEEEFFDFDSETDMESVSNTIEHAKDTQWEEYEKFLAGSFSKDELARMLFAMQRQIAVA</sequence>
<proteinExistence type="predicted"/>
<name>A0ABR2ZDZ7_9AGAR</name>
<evidence type="ECO:0000313" key="2">
    <source>
        <dbReference type="Proteomes" id="UP001437256"/>
    </source>
</evidence>
<evidence type="ECO:0008006" key="3">
    <source>
        <dbReference type="Google" id="ProtNLM"/>
    </source>
</evidence>
<dbReference type="Proteomes" id="UP001437256">
    <property type="component" value="Unassembled WGS sequence"/>
</dbReference>